<name>Q7RLE1_PLAYO</name>
<dbReference type="EMBL" id="AABL01000714">
    <property type="protein sequence ID" value="EAA22071.1"/>
    <property type="molecule type" value="Genomic_DNA"/>
</dbReference>
<dbReference type="AlphaFoldDB" id="Q7RLE1"/>
<organism evidence="1 2">
    <name type="scientific">Plasmodium yoelii yoelii</name>
    <dbReference type="NCBI Taxonomy" id="73239"/>
    <lineage>
        <taxon>Eukaryota</taxon>
        <taxon>Sar</taxon>
        <taxon>Alveolata</taxon>
        <taxon>Apicomplexa</taxon>
        <taxon>Aconoidasida</taxon>
        <taxon>Haemosporida</taxon>
        <taxon>Plasmodiidae</taxon>
        <taxon>Plasmodium</taxon>
        <taxon>Plasmodium (Vinckeia)</taxon>
    </lineage>
</organism>
<reference evidence="1 2" key="1">
    <citation type="journal article" date="2002" name="Nature">
        <title>Genome sequence and comparative analysis of the model rodent malaria parasite Plasmodium yoelii yoelii.</title>
        <authorList>
            <person name="Carlton J.M."/>
            <person name="Angiuoli S.V."/>
            <person name="Suh B.B."/>
            <person name="Kooij T.W."/>
            <person name="Pertea M."/>
            <person name="Silva J.C."/>
            <person name="Ermolaeva M.D."/>
            <person name="Allen J.E."/>
            <person name="Selengut J.D."/>
            <person name="Koo H.L."/>
            <person name="Peterson J.D."/>
            <person name="Pop M."/>
            <person name="Kosack D.S."/>
            <person name="Shumway M.F."/>
            <person name="Bidwell S.L."/>
            <person name="Shallom S.J."/>
            <person name="van Aken S.E."/>
            <person name="Riedmuller S.B."/>
            <person name="Feldblyum T.V."/>
            <person name="Cho J.K."/>
            <person name="Quackenbush J."/>
            <person name="Sedegah M."/>
            <person name="Shoaibi A."/>
            <person name="Cummings L.M."/>
            <person name="Florens L."/>
            <person name="Yates J.R."/>
            <person name="Raine J.D."/>
            <person name="Sinden R.E."/>
            <person name="Harris M.A."/>
            <person name="Cunningham D.A."/>
            <person name="Preiser P.R."/>
            <person name="Bergman L.W."/>
            <person name="Vaidya A.B."/>
            <person name="van Lin L.H."/>
            <person name="Janse C.J."/>
            <person name="Waters A.P."/>
            <person name="Smith H.O."/>
            <person name="White O.R."/>
            <person name="Salzberg S.L."/>
            <person name="Venter J.C."/>
            <person name="Fraser C.M."/>
            <person name="Hoffman S.L."/>
            <person name="Gardner M.J."/>
            <person name="Carucci D.J."/>
        </authorList>
    </citation>
    <scope>NUCLEOTIDE SEQUENCE [LARGE SCALE GENOMIC DNA]</scope>
    <source>
        <strain evidence="1 2">17XNL</strain>
    </source>
</reference>
<evidence type="ECO:0000313" key="1">
    <source>
        <dbReference type="EMBL" id="EAA22071.1"/>
    </source>
</evidence>
<comment type="caution">
    <text evidence="1">The sequence shown here is derived from an EMBL/GenBank/DDBJ whole genome shotgun (WGS) entry which is preliminary data.</text>
</comment>
<dbReference type="PaxDb" id="73239-Q7RLE1"/>
<gene>
    <name evidence="1" type="ORF">PY02604</name>
</gene>
<proteinExistence type="predicted"/>
<keyword evidence="2" id="KW-1185">Reference proteome</keyword>
<dbReference type="Proteomes" id="UP000008553">
    <property type="component" value="Unassembled WGS sequence"/>
</dbReference>
<accession>Q7RLE1</accession>
<evidence type="ECO:0000313" key="2">
    <source>
        <dbReference type="Proteomes" id="UP000008553"/>
    </source>
</evidence>
<protein>
    <submittedName>
        <fullName evidence="1">Uncharacterized protein</fullName>
    </submittedName>
</protein>
<sequence>MRLGNMIGMQAARTHGSTAPFSTATLFVNNLASKYKHIK</sequence>
<dbReference type="InParanoid" id="Q7RLE1"/>